<reference evidence="4" key="1">
    <citation type="journal article" date="2023" name="Commun. Biol.">
        <title>Genome analysis of Parmales, the sister group of diatoms, reveals the evolutionary specialization of diatoms from phago-mixotrophs to photoautotrophs.</title>
        <authorList>
            <person name="Ban H."/>
            <person name="Sato S."/>
            <person name="Yoshikawa S."/>
            <person name="Yamada K."/>
            <person name="Nakamura Y."/>
            <person name="Ichinomiya M."/>
            <person name="Sato N."/>
            <person name="Blanc-Mathieu R."/>
            <person name="Endo H."/>
            <person name="Kuwata A."/>
            <person name="Ogata H."/>
        </authorList>
    </citation>
    <scope>NUCLEOTIDE SEQUENCE [LARGE SCALE GENOMIC DNA]</scope>
    <source>
        <strain evidence="4">NIES 3699</strain>
    </source>
</reference>
<evidence type="ECO:0000256" key="1">
    <source>
        <dbReference type="SAM" id="Coils"/>
    </source>
</evidence>
<dbReference type="EMBL" id="BRXX01000221">
    <property type="protein sequence ID" value="GMH98590.1"/>
    <property type="molecule type" value="Genomic_DNA"/>
</dbReference>
<evidence type="ECO:0000313" key="4">
    <source>
        <dbReference type="Proteomes" id="UP001165160"/>
    </source>
</evidence>
<sequence>MRRAVLSPAQSSSSLPTLPTYSSSSHSPSSPTSSYSPKLSTIAICILLLLNVLIWSNRLMTQRHHNANHHVEVHPTGYASVDASINALEERYEDVIQKAEDAISQSRIVRNWGDHSNKAVEHANEALGHHTKAEGIRDELLAQRSALPPPPPSPPSPPASSEPLLPAKLVKPSSWFNGRDTNIKHLAIGMAQGINDAQLCVFVASLRKFSPASESSIVLFMDEVSPKAQEILDKNAATAIVFNKREIKMGDMHPSTYRWPMITDYINDNQRSIDMVLLADVRDMAFQGDPFSIVTRPGLYVFNGVESMTIGQDGWNGGWVKDCFGNGVFQQLYDKKIICSGVSLGTIDSILSYLDLMASTMGTPSFAQCERNGVDQGVHNVLIHTDKLTGSIYKYDQMSGPVANMQAKVMSLTSDFRVVNNANGDVPIMHQYDRYETLMTHLFKLYVDWDIHAESSGEGDCKGYTIKENVEAFKGRCDLSHESGGTVEECCTICNNKGSCKGFTHIRSGCWLKSCGDVNPDQMLSVPGATGGWTG</sequence>
<organism evidence="3 4">
    <name type="scientific">Triparma verrucosa</name>
    <dbReference type="NCBI Taxonomy" id="1606542"/>
    <lineage>
        <taxon>Eukaryota</taxon>
        <taxon>Sar</taxon>
        <taxon>Stramenopiles</taxon>
        <taxon>Ochrophyta</taxon>
        <taxon>Bolidophyceae</taxon>
        <taxon>Parmales</taxon>
        <taxon>Triparmaceae</taxon>
        <taxon>Triparma</taxon>
    </lineage>
</organism>
<comment type="caution">
    <text evidence="3">The sequence shown here is derived from an EMBL/GenBank/DDBJ whole genome shotgun (WGS) entry which is preliminary data.</text>
</comment>
<gene>
    <name evidence="3" type="ORF">TrVE_jg8457</name>
</gene>
<feature type="coiled-coil region" evidence="1">
    <location>
        <begin position="78"/>
        <end position="105"/>
    </location>
</feature>
<dbReference type="AlphaFoldDB" id="A0A9W7C5V0"/>
<feature type="region of interest" description="Disordered" evidence="2">
    <location>
        <begin position="1"/>
        <end position="36"/>
    </location>
</feature>
<protein>
    <recommendedName>
        <fullName evidence="5">Apple domain-containing protein</fullName>
    </recommendedName>
</protein>
<feature type="compositionally biased region" description="Pro residues" evidence="2">
    <location>
        <begin position="147"/>
        <end position="160"/>
    </location>
</feature>
<keyword evidence="1" id="KW-0175">Coiled coil</keyword>
<proteinExistence type="predicted"/>
<keyword evidence="4" id="KW-1185">Reference proteome</keyword>
<evidence type="ECO:0000313" key="3">
    <source>
        <dbReference type="EMBL" id="GMH98590.1"/>
    </source>
</evidence>
<feature type="region of interest" description="Disordered" evidence="2">
    <location>
        <begin position="144"/>
        <end position="164"/>
    </location>
</feature>
<name>A0A9W7C5V0_9STRA</name>
<dbReference type="Gene3D" id="3.50.4.10">
    <property type="entry name" value="Hepatocyte Growth Factor"/>
    <property type="match status" value="1"/>
</dbReference>
<evidence type="ECO:0008006" key="5">
    <source>
        <dbReference type="Google" id="ProtNLM"/>
    </source>
</evidence>
<evidence type="ECO:0000256" key="2">
    <source>
        <dbReference type="SAM" id="MobiDB-lite"/>
    </source>
</evidence>
<accession>A0A9W7C5V0</accession>
<dbReference type="Proteomes" id="UP001165160">
    <property type="component" value="Unassembled WGS sequence"/>
</dbReference>